<keyword evidence="6" id="KW-1185">Reference proteome</keyword>
<sequence length="89" mass="9952">MTANATVTVALLLIMMAVKLRLATLFCLAVAIPALTLSLILSGAMGINMMQLQDVMDKRIYMIREIMKGIRIVKCYAWEAAMEAIARFW</sequence>
<keyword evidence="5" id="KW-0547">Nucleotide-binding</keyword>
<name>A0ABP0S0R3_9DINO</name>
<evidence type="ECO:0000313" key="6">
    <source>
        <dbReference type="Proteomes" id="UP001642464"/>
    </source>
</evidence>
<evidence type="ECO:0000259" key="4">
    <source>
        <dbReference type="PROSITE" id="PS50929"/>
    </source>
</evidence>
<evidence type="ECO:0000313" key="5">
    <source>
        <dbReference type="EMBL" id="CAK9105924.1"/>
    </source>
</evidence>
<feature type="domain" description="ABC transmembrane type-1" evidence="4">
    <location>
        <begin position="5"/>
        <end position="84"/>
    </location>
</feature>
<evidence type="ECO:0000256" key="3">
    <source>
        <dbReference type="ARBA" id="ARBA00023136"/>
    </source>
</evidence>
<dbReference type="EMBL" id="CAXAMM010042640">
    <property type="protein sequence ID" value="CAK9105924.1"/>
    <property type="molecule type" value="Genomic_DNA"/>
</dbReference>
<dbReference type="Gene3D" id="1.20.1560.10">
    <property type="entry name" value="ABC transporter type 1, transmembrane domain"/>
    <property type="match status" value="1"/>
</dbReference>
<evidence type="ECO:0000256" key="1">
    <source>
        <dbReference type="ARBA" id="ARBA00022692"/>
    </source>
</evidence>
<protein>
    <submittedName>
        <fullName evidence="5">ATP-binding cassette sub-family C member 11</fullName>
    </submittedName>
</protein>
<dbReference type="PROSITE" id="PS50929">
    <property type="entry name" value="ABC_TM1F"/>
    <property type="match status" value="1"/>
</dbReference>
<comment type="caution">
    <text evidence="5">The sequence shown here is derived from an EMBL/GenBank/DDBJ whole genome shotgun (WGS) entry which is preliminary data.</text>
</comment>
<dbReference type="Proteomes" id="UP001642464">
    <property type="component" value="Unassembled WGS sequence"/>
</dbReference>
<dbReference type="SUPFAM" id="SSF90123">
    <property type="entry name" value="ABC transporter transmembrane region"/>
    <property type="match status" value="1"/>
</dbReference>
<keyword evidence="3" id="KW-0472">Membrane</keyword>
<gene>
    <name evidence="5" type="ORF">SCF082_LOCUS49352</name>
</gene>
<accession>A0ABP0S0R3</accession>
<dbReference type="InterPro" id="IPR036640">
    <property type="entry name" value="ABC1_TM_sf"/>
</dbReference>
<keyword evidence="2" id="KW-1133">Transmembrane helix</keyword>
<dbReference type="GO" id="GO:0005524">
    <property type="term" value="F:ATP binding"/>
    <property type="evidence" value="ECO:0007669"/>
    <property type="project" value="UniProtKB-KW"/>
</dbReference>
<keyword evidence="5" id="KW-0067">ATP-binding</keyword>
<keyword evidence="1" id="KW-0812">Transmembrane</keyword>
<reference evidence="5 6" key="1">
    <citation type="submission" date="2024-02" db="EMBL/GenBank/DDBJ databases">
        <authorList>
            <person name="Chen Y."/>
            <person name="Shah S."/>
            <person name="Dougan E. K."/>
            <person name="Thang M."/>
            <person name="Chan C."/>
        </authorList>
    </citation>
    <scope>NUCLEOTIDE SEQUENCE [LARGE SCALE GENOMIC DNA]</scope>
</reference>
<organism evidence="5 6">
    <name type="scientific">Durusdinium trenchii</name>
    <dbReference type="NCBI Taxonomy" id="1381693"/>
    <lineage>
        <taxon>Eukaryota</taxon>
        <taxon>Sar</taxon>
        <taxon>Alveolata</taxon>
        <taxon>Dinophyceae</taxon>
        <taxon>Suessiales</taxon>
        <taxon>Symbiodiniaceae</taxon>
        <taxon>Durusdinium</taxon>
    </lineage>
</organism>
<proteinExistence type="predicted"/>
<dbReference type="InterPro" id="IPR011527">
    <property type="entry name" value="ABC1_TM_dom"/>
</dbReference>
<evidence type="ECO:0000256" key="2">
    <source>
        <dbReference type="ARBA" id="ARBA00022989"/>
    </source>
</evidence>